<dbReference type="Proteomes" id="UP000593565">
    <property type="component" value="Unassembled WGS sequence"/>
</dbReference>
<dbReference type="EMBL" id="JAAGNN010000002">
    <property type="protein sequence ID" value="KAF4093115.1"/>
    <property type="molecule type" value="Genomic_DNA"/>
</dbReference>
<keyword evidence="2" id="KW-0812">Transmembrane</keyword>
<name>A0A7J6BDE2_AMEME</name>
<gene>
    <name evidence="3" type="ORF">AMELA_G00029240</name>
</gene>
<proteinExistence type="predicted"/>
<feature type="compositionally biased region" description="Acidic residues" evidence="1">
    <location>
        <begin position="71"/>
        <end position="87"/>
    </location>
</feature>
<evidence type="ECO:0000313" key="4">
    <source>
        <dbReference type="Proteomes" id="UP000593565"/>
    </source>
</evidence>
<accession>A0A7J6BDE2</accession>
<evidence type="ECO:0000256" key="1">
    <source>
        <dbReference type="SAM" id="MobiDB-lite"/>
    </source>
</evidence>
<evidence type="ECO:0000256" key="2">
    <source>
        <dbReference type="SAM" id="Phobius"/>
    </source>
</evidence>
<evidence type="ECO:0000313" key="3">
    <source>
        <dbReference type="EMBL" id="KAF4093115.1"/>
    </source>
</evidence>
<feature type="transmembrane region" description="Helical" evidence="2">
    <location>
        <begin position="20"/>
        <end position="43"/>
    </location>
</feature>
<feature type="region of interest" description="Disordered" evidence="1">
    <location>
        <begin position="61"/>
        <end position="105"/>
    </location>
</feature>
<dbReference type="AlphaFoldDB" id="A0A7J6BDE2"/>
<dbReference type="Gene3D" id="1.20.5.900">
    <property type="entry name" value="transmembrane domain of human cd4"/>
    <property type="match status" value="1"/>
</dbReference>
<keyword evidence="2" id="KW-0472">Membrane</keyword>
<keyword evidence="4" id="KW-1185">Reference proteome</keyword>
<keyword evidence="2" id="KW-1133">Transmembrane helix</keyword>
<reference evidence="3 4" key="1">
    <citation type="submission" date="2020-02" db="EMBL/GenBank/DDBJ databases">
        <title>A chromosome-scale genome assembly of the black bullhead catfish (Ameiurus melas).</title>
        <authorList>
            <person name="Wen M."/>
            <person name="Zham M."/>
            <person name="Cabau C."/>
            <person name="Klopp C."/>
            <person name="Donnadieu C."/>
            <person name="Roques C."/>
            <person name="Bouchez O."/>
            <person name="Lampietro C."/>
            <person name="Jouanno E."/>
            <person name="Herpin A."/>
            <person name="Louis A."/>
            <person name="Berthelot C."/>
            <person name="Parey E."/>
            <person name="Roest-Crollius H."/>
            <person name="Braasch I."/>
            <person name="Postlethwait J."/>
            <person name="Robinson-Rechavi M."/>
            <person name="Echchiki A."/>
            <person name="Begum T."/>
            <person name="Montfort J."/>
            <person name="Schartl M."/>
            <person name="Bobe J."/>
            <person name="Guiguen Y."/>
        </authorList>
    </citation>
    <scope>NUCLEOTIDE SEQUENCE [LARGE SCALE GENOMIC DNA]</scope>
    <source>
        <strain evidence="3">M_S1</strain>
        <tissue evidence="3">Blood</tissue>
    </source>
</reference>
<comment type="caution">
    <text evidence="3">The sequence shown here is derived from an EMBL/GenBank/DDBJ whole genome shotgun (WGS) entry which is preliminary data.</text>
</comment>
<protein>
    <submittedName>
        <fullName evidence="3">Uncharacterized protein</fullName>
    </submittedName>
</protein>
<sequence>MSTASPATYVNGSTVNASLALYVGIGAIAGLLLIVVPIIICIVKAQKRRKYRMYMKNEMQHIGDTDASPQAEDEDDEPDYENIDADLQEAHDSDESENDYLNVEACGQSSAAVDNDYEGEGVYANCSE</sequence>
<organism evidence="3 4">
    <name type="scientific">Ameiurus melas</name>
    <name type="common">Black bullhead</name>
    <name type="synonym">Silurus melas</name>
    <dbReference type="NCBI Taxonomy" id="219545"/>
    <lineage>
        <taxon>Eukaryota</taxon>
        <taxon>Metazoa</taxon>
        <taxon>Chordata</taxon>
        <taxon>Craniata</taxon>
        <taxon>Vertebrata</taxon>
        <taxon>Euteleostomi</taxon>
        <taxon>Actinopterygii</taxon>
        <taxon>Neopterygii</taxon>
        <taxon>Teleostei</taxon>
        <taxon>Ostariophysi</taxon>
        <taxon>Siluriformes</taxon>
        <taxon>Ictaluridae</taxon>
        <taxon>Ameiurus</taxon>
    </lineage>
</organism>